<dbReference type="EMBL" id="MK697699">
    <property type="protein sequence ID" value="QHR89865.1"/>
    <property type="molecule type" value="Genomic_DNA"/>
</dbReference>
<sequence length="95" mass="11044">MLIGFARLCITLLLSRSQSKKLLLCLLPQLWLDLAAGPVLSGKRDLYLDMVVGYSMKQQKQLQNRTQLLDQHDQENQLNQRHNFVRCIWSISEFA</sequence>
<name>A0A6B9XUD7_PICSI</name>
<evidence type="ECO:0008006" key="3">
    <source>
        <dbReference type="Google" id="ProtNLM"/>
    </source>
</evidence>
<dbReference type="AlphaFoldDB" id="A0A6B9XUD7"/>
<proteinExistence type="predicted"/>
<feature type="chain" id="PRO_5025423473" description="Secreted protein" evidence="1">
    <location>
        <begin position="20"/>
        <end position="95"/>
    </location>
</feature>
<keyword evidence="2" id="KW-0496">Mitochondrion</keyword>
<reference evidence="2" key="1">
    <citation type="submission" date="2019-03" db="EMBL/GenBank/DDBJ databases">
        <title>Largest Complete Mitochondrial Genome of a Gymnosperm, Sitka Spruce (Picea sitchensis), Indicates Complex Physical Structure.</title>
        <authorList>
            <person name="Jackman S.D."/>
            <person name="Coombe L."/>
            <person name="Warren R."/>
            <person name="Kirk H."/>
            <person name="Trinh E."/>
            <person name="McLeod T."/>
            <person name="Pleasance S."/>
            <person name="Pandoh P."/>
            <person name="Zhao Y."/>
            <person name="Coope R."/>
            <person name="Bousquet J."/>
            <person name="Bohlmann J.C."/>
            <person name="Jones S.J.M."/>
            <person name="Birol I."/>
        </authorList>
    </citation>
    <scope>NUCLEOTIDE SEQUENCE</scope>
    <source>
        <strain evidence="2">Q903</strain>
    </source>
</reference>
<organism evidence="2">
    <name type="scientific">Picea sitchensis</name>
    <name type="common">Sitka spruce</name>
    <name type="synonym">Pinus sitchensis</name>
    <dbReference type="NCBI Taxonomy" id="3332"/>
    <lineage>
        <taxon>Eukaryota</taxon>
        <taxon>Viridiplantae</taxon>
        <taxon>Streptophyta</taxon>
        <taxon>Embryophyta</taxon>
        <taxon>Tracheophyta</taxon>
        <taxon>Spermatophyta</taxon>
        <taxon>Pinopsida</taxon>
        <taxon>Pinidae</taxon>
        <taxon>Conifers I</taxon>
        <taxon>Pinales</taxon>
        <taxon>Pinaceae</taxon>
        <taxon>Picea</taxon>
    </lineage>
</organism>
<keyword evidence="1" id="KW-0732">Signal</keyword>
<accession>A0A6B9XUD7</accession>
<gene>
    <name evidence="2" type="primary">orf03910</name>
    <name evidence="2" type="ORF">Q903MT_gene3887</name>
</gene>
<feature type="signal peptide" evidence="1">
    <location>
        <begin position="1"/>
        <end position="19"/>
    </location>
</feature>
<evidence type="ECO:0000313" key="2">
    <source>
        <dbReference type="EMBL" id="QHR89865.1"/>
    </source>
</evidence>
<protein>
    <recommendedName>
        <fullName evidence="3">Secreted protein</fullName>
    </recommendedName>
</protein>
<geneLocation type="mitochondrion" evidence="2"/>
<evidence type="ECO:0000256" key="1">
    <source>
        <dbReference type="SAM" id="SignalP"/>
    </source>
</evidence>